<evidence type="ECO:0000313" key="7">
    <source>
        <dbReference type="EMBL" id="MCW1883791.1"/>
    </source>
</evidence>
<gene>
    <name evidence="7" type="ORF">OKA04_03565</name>
</gene>
<dbReference type="RefSeq" id="WP_264499753.1">
    <property type="nucleotide sequence ID" value="NZ_JAPDDS010000002.1"/>
</dbReference>
<evidence type="ECO:0000259" key="6">
    <source>
        <dbReference type="PROSITE" id="PS51935"/>
    </source>
</evidence>
<organism evidence="7 8">
    <name type="scientific">Luteolibacter flavescens</name>
    <dbReference type="NCBI Taxonomy" id="1859460"/>
    <lineage>
        <taxon>Bacteria</taxon>
        <taxon>Pseudomonadati</taxon>
        <taxon>Verrucomicrobiota</taxon>
        <taxon>Verrucomicrobiia</taxon>
        <taxon>Verrucomicrobiales</taxon>
        <taxon>Verrucomicrobiaceae</taxon>
        <taxon>Luteolibacter</taxon>
    </lineage>
</organism>
<evidence type="ECO:0000256" key="1">
    <source>
        <dbReference type="ARBA" id="ARBA00007074"/>
    </source>
</evidence>
<keyword evidence="5" id="KW-0732">Signal</keyword>
<dbReference type="PANTHER" id="PTHR47053">
    <property type="entry name" value="MUREIN DD-ENDOPEPTIDASE MEPH-RELATED"/>
    <property type="match status" value="1"/>
</dbReference>
<comment type="similarity">
    <text evidence="1">Belongs to the peptidase C40 family.</text>
</comment>
<feature type="signal peptide" evidence="5">
    <location>
        <begin position="1"/>
        <end position="16"/>
    </location>
</feature>
<dbReference type="EMBL" id="JAPDDS010000002">
    <property type="protein sequence ID" value="MCW1883791.1"/>
    <property type="molecule type" value="Genomic_DNA"/>
</dbReference>
<dbReference type="InterPro" id="IPR051202">
    <property type="entry name" value="Peptidase_C40"/>
</dbReference>
<dbReference type="InterPro" id="IPR038765">
    <property type="entry name" value="Papain-like_cys_pep_sf"/>
</dbReference>
<dbReference type="InterPro" id="IPR000064">
    <property type="entry name" value="NLP_P60_dom"/>
</dbReference>
<dbReference type="PROSITE" id="PS51935">
    <property type="entry name" value="NLPC_P60"/>
    <property type="match status" value="1"/>
</dbReference>
<evidence type="ECO:0000256" key="4">
    <source>
        <dbReference type="ARBA" id="ARBA00022807"/>
    </source>
</evidence>
<keyword evidence="2" id="KW-0645">Protease</keyword>
<evidence type="ECO:0000256" key="5">
    <source>
        <dbReference type="SAM" id="SignalP"/>
    </source>
</evidence>
<protein>
    <submittedName>
        <fullName evidence="7">NlpC/P60 family protein</fullName>
    </submittedName>
</protein>
<name>A0ABT3FKL0_9BACT</name>
<accession>A0ABT3FKL0</accession>
<evidence type="ECO:0000256" key="3">
    <source>
        <dbReference type="ARBA" id="ARBA00022801"/>
    </source>
</evidence>
<reference evidence="7 8" key="1">
    <citation type="submission" date="2022-10" db="EMBL/GenBank/DDBJ databases">
        <title>Luteolibacter flavescens strain MCCC 1K03193, whole genome shotgun sequencing project.</title>
        <authorList>
            <person name="Zhao G."/>
            <person name="Shen L."/>
        </authorList>
    </citation>
    <scope>NUCLEOTIDE SEQUENCE [LARGE SCALE GENOMIC DNA]</scope>
    <source>
        <strain evidence="7 8">MCCC 1K03193</strain>
    </source>
</reference>
<sequence length="209" mass="22418">MKLSILLMLAALPAAAADAPSPARPGKIAATELKEYAALEGTRKKIVDEALELAARDTWLRYRFGSAEPESGGLDCSGSVYFVLQQAGIQPPRSSAAQFTWVKDRGALKEVSSSITSTEDAALKDMKPGDLMFWSGTYEPKDGRTVPVSHVQIFLGHEKATGKPVMVGASDGRTYRGTKREGYGVFDFKLPKAGSKAKFLGYGLPATTK</sequence>
<dbReference type="Proteomes" id="UP001207930">
    <property type="component" value="Unassembled WGS sequence"/>
</dbReference>
<proteinExistence type="inferred from homology"/>
<dbReference type="Gene3D" id="3.90.1720.10">
    <property type="entry name" value="endopeptidase domain like (from Nostoc punctiforme)"/>
    <property type="match status" value="1"/>
</dbReference>
<keyword evidence="3" id="KW-0378">Hydrolase</keyword>
<keyword evidence="4" id="KW-0788">Thiol protease</keyword>
<keyword evidence="8" id="KW-1185">Reference proteome</keyword>
<dbReference type="Pfam" id="PF00877">
    <property type="entry name" value="NLPC_P60"/>
    <property type="match status" value="1"/>
</dbReference>
<feature type="chain" id="PRO_5045446856" evidence="5">
    <location>
        <begin position="17"/>
        <end position="209"/>
    </location>
</feature>
<dbReference type="PANTHER" id="PTHR47053:SF1">
    <property type="entry name" value="MUREIN DD-ENDOPEPTIDASE MEPH-RELATED"/>
    <property type="match status" value="1"/>
</dbReference>
<evidence type="ECO:0000313" key="8">
    <source>
        <dbReference type="Proteomes" id="UP001207930"/>
    </source>
</evidence>
<dbReference type="SUPFAM" id="SSF54001">
    <property type="entry name" value="Cysteine proteinases"/>
    <property type="match status" value="1"/>
</dbReference>
<evidence type="ECO:0000256" key="2">
    <source>
        <dbReference type="ARBA" id="ARBA00022670"/>
    </source>
</evidence>
<comment type="caution">
    <text evidence="7">The sequence shown here is derived from an EMBL/GenBank/DDBJ whole genome shotgun (WGS) entry which is preliminary data.</text>
</comment>
<feature type="domain" description="NlpC/P60" evidence="6">
    <location>
        <begin position="40"/>
        <end position="195"/>
    </location>
</feature>